<feature type="chain" id="PRO_5042013782" evidence="1">
    <location>
        <begin position="34"/>
        <end position="264"/>
    </location>
</feature>
<organism evidence="3 5">
    <name type="scientific">Sphingosinicella microcystinivorans</name>
    <dbReference type="NCBI Taxonomy" id="335406"/>
    <lineage>
        <taxon>Bacteria</taxon>
        <taxon>Pseudomonadati</taxon>
        <taxon>Pseudomonadota</taxon>
        <taxon>Alphaproteobacteria</taxon>
        <taxon>Sphingomonadales</taxon>
        <taxon>Sphingosinicellaceae</taxon>
        <taxon>Sphingosinicella</taxon>
    </lineage>
</organism>
<evidence type="ECO:0000313" key="5">
    <source>
        <dbReference type="Proteomes" id="UP000275727"/>
    </source>
</evidence>
<dbReference type="Gene3D" id="3.40.50.1110">
    <property type="entry name" value="SGNH hydrolase"/>
    <property type="match status" value="1"/>
</dbReference>
<keyword evidence="1" id="KW-0732">Signal</keyword>
<evidence type="ECO:0000313" key="4">
    <source>
        <dbReference type="EMBL" id="RKS90613.1"/>
    </source>
</evidence>
<accession>A0AAD1D505</accession>
<dbReference type="EMBL" id="AP018711">
    <property type="protein sequence ID" value="BBE33527.1"/>
    <property type="molecule type" value="Genomic_DNA"/>
</dbReference>
<dbReference type="InterPro" id="IPR051532">
    <property type="entry name" value="Ester_Hydrolysis_Enzymes"/>
</dbReference>
<evidence type="ECO:0000259" key="2">
    <source>
        <dbReference type="Pfam" id="PF13472"/>
    </source>
</evidence>
<evidence type="ECO:0000313" key="3">
    <source>
        <dbReference type="EMBL" id="BBE33527.1"/>
    </source>
</evidence>
<evidence type="ECO:0000313" key="6">
    <source>
        <dbReference type="Proteomes" id="UP000276029"/>
    </source>
</evidence>
<dbReference type="EMBL" id="RBWX01000007">
    <property type="protein sequence ID" value="RKS90613.1"/>
    <property type="molecule type" value="Genomic_DNA"/>
</dbReference>
<gene>
    <name evidence="4" type="ORF">DFR51_0151</name>
    <name evidence="3" type="ORF">SmB9_11850</name>
</gene>
<sequence>MLGVRRQTTASSEMRLSACTIAISAILAASAHADPNPVASMTVQDFAAKWMMQQGDIAGTGVYASANAALRASPVAEPRIVLMGDSITYHWTPALLPRLGSAAWVNRGIPGQNSSQMLLRFEGDVVALSPAVVVILAGTNDLRVYAGSHADASPAILARLRSNVTAMSDIADAREIRVVLSAIPPFDAPRDGDRRDPETWRAANAWLRTFAKARRYAFADYSGLANAEGRLRADLSEDGLHPNPDGYMLMRSVLADAVKAMGVR</sequence>
<keyword evidence="6" id="KW-1185">Reference proteome</keyword>
<reference evidence="3 5" key="1">
    <citation type="submission" date="2018-06" db="EMBL/GenBank/DDBJ databases">
        <title>Complete Genome Sequence of the Microcystin-Degrading Bacterium Sphingosinicella microcystinivorans Strain B-9.</title>
        <authorList>
            <person name="Jin H."/>
            <person name="Nishizawa T."/>
            <person name="Guo Y."/>
            <person name="Nishizawa A."/>
            <person name="Park H."/>
            <person name="Kato H."/>
            <person name="Tsuji K."/>
            <person name="Harada K."/>
        </authorList>
    </citation>
    <scope>NUCLEOTIDE SEQUENCE [LARGE SCALE GENOMIC DNA]</scope>
    <source>
        <strain evidence="3 5">B9</strain>
    </source>
</reference>
<dbReference type="AlphaFoldDB" id="A0AAD1D505"/>
<dbReference type="Proteomes" id="UP000275727">
    <property type="component" value="Chromosome"/>
</dbReference>
<reference evidence="4 6" key="2">
    <citation type="submission" date="2018-10" db="EMBL/GenBank/DDBJ databases">
        <title>Genomic Encyclopedia of Type Strains, Phase IV (KMG-IV): sequencing the most valuable type-strain genomes for metagenomic binning, comparative biology and taxonomic classification.</title>
        <authorList>
            <person name="Goeker M."/>
        </authorList>
    </citation>
    <scope>NUCLEOTIDE SEQUENCE [LARGE SCALE GENOMIC DNA]</scope>
    <source>
        <strain evidence="4 6">DSM 19791</strain>
    </source>
</reference>
<dbReference type="InterPro" id="IPR036514">
    <property type="entry name" value="SGNH_hydro_sf"/>
</dbReference>
<dbReference type="Pfam" id="PF13472">
    <property type="entry name" value="Lipase_GDSL_2"/>
    <property type="match status" value="1"/>
</dbReference>
<protein>
    <submittedName>
        <fullName evidence="3 4">Lipase</fullName>
    </submittedName>
</protein>
<proteinExistence type="predicted"/>
<feature type="domain" description="SGNH hydrolase-type esterase" evidence="2">
    <location>
        <begin position="83"/>
        <end position="247"/>
    </location>
</feature>
<dbReference type="PANTHER" id="PTHR30383">
    <property type="entry name" value="THIOESTERASE 1/PROTEASE 1/LYSOPHOSPHOLIPASE L1"/>
    <property type="match status" value="1"/>
</dbReference>
<dbReference type="Proteomes" id="UP000276029">
    <property type="component" value="Unassembled WGS sequence"/>
</dbReference>
<dbReference type="PANTHER" id="PTHR30383:SF5">
    <property type="entry name" value="SGNH HYDROLASE-TYPE ESTERASE DOMAIN-CONTAINING PROTEIN"/>
    <property type="match status" value="1"/>
</dbReference>
<dbReference type="InterPro" id="IPR013830">
    <property type="entry name" value="SGNH_hydro"/>
</dbReference>
<name>A0AAD1D505_SPHMI</name>
<evidence type="ECO:0000256" key="1">
    <source>
        <dbReference type="SAM" id="SignalP"/>
    </source>
</evidence>
<feature type="signal peptide" evidence="1">
    <location>
        <begin position="1"/>
        <end position="33"/>
    </location>
</feature>
<dbReference type="SUPFAM" id="SSF52266">
    <property type="entry name" value="SGNH hydrolase"/>
    <property type="match status" value="1"/>
</dbReference>
<dbReference type="GO" id="GO:0004622">
    <property type="term" value="F:phosphatidylcholine lysophospholipase activity"/>
    <property type="evidence" value="ECO:0007669"/>
    <property type="project" value="TreeGrafter"/>
</dbReference>
<dbReference type="KEGG" id="smic:SmB9_11850"/>